<comment type="caution">
    <text evidence="2">The sequence shown here is derived from an EMBL/GenBank/DDBJ whole genome shotgun (WGS) entry which is preliminary data.</text>
</comment>
<dbReference type="PROSITE" id="PS51257">
    <property type="entry name" value="PROKAR_LIPOPROTEIN"/>
    <property type="match status" value="1"/>
</dbReference>
<dbReference type="Pfam" id="PF14135">
    <property type="entry name" value="DUF4302"/>
    <property type="match status" value="1"/>
</dbReference>
<dbReference type="InterPro" id="IPR025396">
    <property type="entry name" value="DUF4302"/>
</dbReference>
<keyword evidence="1" id="KW-0732">Signal</keyword>
<dbReference type="RefSeq" id="WP_377580989.1">
    <property type="nucleotide sequence ID" value="NZ_JBHTKA010000007.1"/>
</dbReference>
<feature type="chain" id="PRO_5046125731" evidence="1">
    <location>
        <begin position="22"/>
        <end position="453"/>
    </location>
</feature>
<sequence>MKMTKRSLNILLATAITLLTAACDNGYETIFNESPDERVEQALNEYSALINSAPYGWKASLYTEAGAGYFYYLDFQEDGNVNMISDFNTTTAGNSMAGTWVLKALQKPTLTFDTYSYIHMPADPDGNVNGGTTGEGLLSDFEFTFVRSAGDSVIMKGLKHKTELYLVKATEDETTAILGDDILHILQSTNGYIADNAGLKLQLPGNIVVPVAIDVAHKLFAVQYLSTDGTKIETFIAPFTFSLQGIVLKTPASVNGNTFRELYWNDDEQVYVAQLAAPTELFNDTEPFLFHPSVPLHSVIGQRYKKVYLPENPEENRLPGQSDAFVQAYNEAAEGMLIGPYQLTLHDMAFSFDAINKLMYYDVIIAQTRDGVTSRFLAQFVYSYTIDETGHVKFTAIGGNNNAQVIAFDLRVILQHFEDDTFKLEYIAGGFELISGFYSQEKPEYSFAGYLGN</sequence>
<gene>
    <name evidence="2" type="ORF">ACFQ21_18640</name>
</gene>
<protein>
    <submittedName>
        <fullName evidence="2">DUF4302 domain-containing protein</fullName>
    </submittedName>
</protein>
<keyword evidence="3" id="KW-1185">Reference proteome</keyword>
<accession>A0ABW3K8I2</accession>
<evidence type="ECO:0000256" key="1">
    <source>
        <dbReference type="SAM" id="SignalP"/>
    </source>
</evidence>
<name>A0ABW3K8I2_9BACT</name>
<dbReference type="EMBL" id="JBHTKA010000007">
    <property type="protein sequence ID" value="MFD1001352.1"/>
    <property type="molecule type" value="Genomic_DNA"/>
</dbReference>
<dbReference type="Proteomes" id="UP001597112">
    <property type="component" value="Unassembled WGS sequence"/>
</dbReference>
<proteinExistence type="predicted"/>
<evidence type="ECO:0000313" key="2">
    <source>
        <dbReference type="EMBL" id="MFD1001352.1"/>
    </source>
</evidence>
<reference evidence="3" key="1">
    <citation type="journal article" date="2019" name="Int. J. Syst. Evol. Microbiol.">
        <title>The Global Catalogue of Microorganisms (GCM) 10K type strain sequencing project: providing services to taxonomists for standard genome sequencing and annotation.</title>
        <authorList>
            <consortium name="The Broad Institute Genomics Platform"/>
            <consortium name="The Broad Institute Genome Sequencing Center for Infectious Disease"/>
            <person name="Wu L."/>
            <person name="Ma J."/>
        </authorList>
    </citation>
    <scope>NUCLEOTIDE SEQUENCE [LARGE SCALE GENOMIC DNA]</scope>
    <source>
        <strain evidence="3">CCUG 58938</strain>
    </source>
</reference>
<feature type="signal peptide" evidence="1">
    <location>
        <begin position="1"/>
        <end position="21"/>
    </location>
</feature>
<evidence type="ECO:0000313" key="3">
    <source>
        <dbReference type="Proteomes" id="UP001597112"/>
    </source>
</evidence>
<organism evidence="2 3">
    <name type="scientific">Ohtaekwangia kribbensis</name>
    <dbReference type="NCBI Taxonomy" id="688913"/>
    <lineage>
        <taxon>Bacteria</taxon>
        <taxon>Pseudomonadati</taxon>
        <taxon>Bacteroidota</taxon>
        <taxon>Cytophagia</taxon>
        <taxon>Cytophagales</taxon>
        <taxon>Fulvivirgaceae</taxon>
        <taxon>Ohtaekwangia</taxon>
    </lineage>
</organism>